<sequence length="51" mass="5857">MGKNSWIIKYYCSQCGWWKNETCTDKSVPSCPIYRVMMAPLPCPAPKKDSI</sequence>
<evidence type="ECO:0000313" key="1">
    <source>
        <dbReference type="EMBL" id="KKM02743.1"/>
    </source>
</evidence>
<comment type="caution">
    <text evidence="1">The sequence shown here is derived from an EMBL/GenBank/DDBJ whole genome shotgun (WGS) entry which is preliminary data.</text>
</comment>
<dbReference type="AlphaFoldDB" id="A0A0F9JUW1"/>
<organism evidence="1">
    <name type="scientific">marine sediment metagenome</name>
    <dbReference type="NCBI Taxonomy" id="412755"/>
    <lineage>
        <taxon>unclassified sequences</taxon>
        <taxon>metagenomes</taxon>
        <taxon>ecological metagenomes</taxon>
    </lineage>
</organism>
<proteinExistence type="predicted"/>
<protein>
    <submittedName>
        <fullName evidence="1">Uncharacterized protein</fullName>
    </submittedName>
</protein>
<accession>A0A0F9JUW1</accession>
<reference evidence="1" key="1">
    <citation type="journal article" date="2015" name="Nature">
        <title>Complex archaea that bridge the gap between prokaryotes and eukaryotes.</title>
        <authorList>
            <person name="Spang A."/>
            <person name="Saw J.H."/>
            <person name="Jorgensen S.L."/>
            <person name="Zaremba-Niedzwiedzka K."/>
            <person name="Martijn J."/>
            <person name="Lind A.E."/>
            <person name="van Eijk R."/>
            <person name="Schleper C."/>
            <person name="Guy L."/>
            <person name="Ettema T.J."/>
        </authorList>
    </citation>
    <scope>NUCLEOTIDE SEQUENCE</scope>
</reference>
<name>A0A0F9JUW1_9ZZZZ</name>
<dbReference type="EMBL" id="LAZR01016852">
    <property type="protein sequence ID" value="KKM02743.1"/>
    <property type="molecule type" value="Genomic_DNA"/>
</dbReference>
<gene>
    <name evidence="1" type="ORF">LCGC14_1781390</name>
</gene>